<keyword evidence="1" id="KW-0812">Transmembrane</keyword>
<dbReference type="OrthoDB" id="445301at2759"/>
<feature type="transmembrane region" description="Helical" evidence="1">
    <location>
        <begin position="547"/>
        <end position="571"/>
    </location>
</feature>
<accession>A0A9P6CR18</accession>
<keyword evidence="1" id="KW-1133">Transmembrane helix</keyword>
<sequence length="644" mass="71849">MDPPTAPTNFWTQLLLRPIQRFSRNGSTNASESRIRRRRAVVSFITRRLWLLQLTLFCTGYLWLLIIPSPRLGRRTYIDENALQPGQVNTYWNWGDVHAADKNLAQLEALRDSNATSKQRAEFIRDQFHKLGVSASTQNYAFSTGNTITNGTNVYGIIASPRAPGTEAMVISASWLSRTGDGDGTLNLRGVSTVLALAGFLKGYSLWAKDIVLVVSDGHLDGMHAWLAAYHGSTQSNLQADHLDLPSGVIWTALNIDYPGHSFSHLGIFFEGNNGRLPNQDLLNSFQRISLYTGGVPVLVYDHLDSREHPDLSGLPPWIPTAVRKHPEVQSYVYQAKNVVRHFSYQARGRPSGVHGLFHQFRIDAITLFAVPATGPHGFHAIGRVIESTLRTTNNLLERLHASFFFYILTGADRFLKIGSYLPSAILISIAMMFNGLRIWSDLAWSEDQPEIPEKQKQTQFTNKKTWTRRTRPVIKVLAIMIATHVYGAFLFAAVTSLWFSDNPKVASPLVFTIFAFIPLIILCALPSEKTSRGSLSATLKALNLCLASTVISITALLNFSLATLLTILMGVPLSISATSKKFAVRFCMYNVYIVLGIGWLFLQDETLKAVWHWEILSIWFAPFVCLVYTPLVLQAGLVCLLPQ</sequence>
<keyword evidence="1" id="KW-0472">Membrane</keyword>
<feature type="transmembrane region" description="Helical" evidence="1">
    <location>
        <begin position="615"/>
        <end position="634"/>
    </location>
</feature>
<dbReference type="Gene3D" id="3.40.630.10">
    <property type="entry name" value="Zn peptidases"/>
    <property type="match status" value="1"/>
</dbReference>
<dbReference type="AlphaFoldDB" id="A0A9P6CR18"/>
<dbReference type="PIRSF" id="PIRSF036762">
    <property type="entry name" value="GAA1"/>
    <property type="match status" value="1"/>
</dbReference>
<feature type="transmembrane region" description="Helical" evidence="1">
    <location>
        <begin position="474"/>
        <end position="500"/>
    </location>
</feature>
<feature type="transmembrane region" description="Helical" evidence="1">
    <location>
        <begin position="418"/>
        <end position="437"/>
    </location>
</feature>
<evidence type="ECO:0000256" key="1">
    <source>
        <dbReference type="SAM" id="Phobius"/>
    </source>
</evidence>
<evidence type="ECO:0000313" key="2">
    <source>
        <dbReference type="EMBL" id="KAF9469193.1"/>
    </source>
</evidence>
<evidence type="ECO:0000313" key="3">
    <source>
        <dbReference type="Proteomes" id="UP000807353"/>
    </source>
</evidence>
<dbReference type="GO" id="GO:0042765">
    <property type="term" value="C:GPI-anchor transamidase complex"/>
    <property type="evidence" value="ECO:0007669"/>
    <property type="project" value="InterPro"/>
</dbReference>
<gene>
    <name evidence="2" type="ORF">BDZ94DRAFT_1286569</name>
</gene>
<organism evidence="2 3">
    <name type="scientific">Collybia nuda</name>
    <dbReference type="NCBI Taxonomy" id="64659"/>
    <lineage>
        <taxon>Eukaryota</taxon>
        <taxon>Fungi</taxon>
        <taxon>Dikarya</taxon>
        <taxon>Basidiomycota</taxon>
        <taxon>Agaricomycotina</taxon>
        <taxon>Agaricomycetes</taxon>
        <taxon>Agaricomycetidae</taxon>
        <taxon>Agaricales</taxon>
        <taxon>Tricholomatineae</taxon>
        <taxon>Clitocybaceae</taxon>
        <taxon>Collybia</taxon>
    </lineage>
</organism>
<dbReference type="Pfam" id="PF04114">
    <property type="entry name" value="Gaa1"/>
    <property type="match status" value="1"/>
</dbReference>
<keyword evidence="3" id="KW-1185">Reference proteome</keyword>
<reference evidence="2" key="1">
    <citation type="submission" date="2020-11" db="EMBL/GenBank/DDBJ databases">
        <authorList>
            <consortium name="DOE Joint Genome Institute"/>
            <person name="Ahrendt S."/>
            <person name="Riley R."/>
            <person name="Andreopoulos W."/>
            <person name="Labutti K."/>
            <person name="Pangilinan J."/>
            <person name="Ruiz-Duenas F.J."/>
            <person name="Barrasa J.M."/>
            <person name="Sanchez-Garcia M."/>
            <person name="Camarero S."/>
            <person name="Miyauchi S."/>
            <person name="Serrano A."/>
            <person name="Linde D."/>
            <person name="Babiker R."/>
            <person name="Drula E."/>
            <person name="Ayuso-Fernandez I."/>
            <person name="Pacheco R."/>
            <person name="Padilla G."/>
            <person name="Ferreira P."/>
            <person name="Barriuso J."/>
            <person name="Kellner H."/>
            <person name="Castanera R."/>
            <person name="Alfaro M."/>
            <person name="Ramirez L."/>
            <person name="Pisabarro A.G."/>
            <person name="Kuo A."/>
            <person name="Tritt A."/>
            <person name="Lipzen A."/>
            <person name="He G."/>
            <person name="Yan M."/>
            <person name="Ng V."/>
            <person name="Cullen D."/>
            <person name="Martin F."/>
            <person name="Rosso M.-N."/>
            <person name="Henrissat B."/>
            <person name="Hibbett D."/>
            <person name="Martinez A.T."/>
            <person name="Grigoriev I.V."/>
        </authorList>
    </citation>
    <scope>NUCLEOTIDE SEQUENCE</scope>
    <source>
        <strain evidence="2">CBS 247.69</strain>
    </source>
</reference>
<proteinExistence type="predicted"/>
<feature type="transmembrane region" description="Helical" evidence="1">
    <location>
        <begin position="506"/>
        <end position="526"/>
    </location>
</feature>
<dbReference type="GO" id="GO:0016255">
    <property type="term" value="P:attachment of GPI anchor to protein"/>
    <property type="evidence" value="ECO:0007669"/>
    <property type="project" value="TreeGrafter"/>
</dbReference>
<name>A0A9P6CR18_9AGAR</name>
<comment type="caution">
    <text evidence="2">The sequence shown here is derived from an EMBL/GenBank/DDBJ whole genome shotgun (WGS) entry which is preliminary data.</text>
</comment>
<dbReference type="PANTHER" id="PTHR13304:SF0">
    <property type="entry name" value="GLYCOSYLPHOSPHATIDYLINOSITOL ANCHOR ATTACHMENT 1 PROTEIN"/>
    <property type="match status" value="1"/>
</dbReference>
<feature type="transmembrane region" description="Helical" evidence="1">
    <location>
        <begin position="49"/>
        <end position="67"/>
    </location>
</feature>
<dbReference type="EMBL" id="MU150230">
    <property type="protein sequence ID" value="KAF9469193.1"/>
    <property type="molecule type" value="Genomic_DNA"/>
</dbReference>
<protein>
    <submittedName>
        <fullName evidence="2">Gaa1-domain-containing protein</fullName>
    </submittedName>
</protein>
<dbReference type="PANTHER" id="PTHR13304">
    <property type="entry name" value="GLYCOSYLPHOSPHATIDYLINOSITOL ANCHOR ATTACHMENT 1 PROTEIN"/>
    <property type="match status" value="1"/>
</dbReference>
<dbReference type="InterPro" id="IPR007246">
    <property type="entry name" value="Gaa1"/>
</dbReference>
<dbReference type="Proteomes" id="UP000807353">
    <property type="component" value="Unassembled WGS sequence"/>
</dbReference>
<feature type="transmembrane region" description="Helical" evidence="1">
    <location>
        <begin position="583"/>
        <end position="603"/>
    </location>
</feature>